<protein>
    <submittedName>
        <fullName evidence="2">Uncharacterized protein</fullName>
    </submittedName>
</protein>
<gene>
    <name evidence="2" type="ORF">LRAMOSA00576</name>
</gene>
<feature type="compositionally biased region" description="Basic and acidic residues" evidence="1">
    <location>
        <begin position="16"/>
        <end position="30"/>
    </location>
</feature>
<dbReference type="EMBL" id="LK023313">
    <property type="protein sequence ID" value="CDS03174.1"/>
    <property type="molecule type" value="Genomic_DNA"/>
</dbReference>
<feature type="compositionally biased region" description="Low complexity" evidence="1">
    <location>
        <begin position="52"/>
        <end position="65"/>
    </location>
</feature>
<reference evidence="2" key="1">
    <citation type="journal article" date="2014" name="Genome Announc.">
        <title>De novo whole-genome sequence and genome annotation of Lichtheimia ramosa.</title>
        <authorList>
            <person name="Linde J."/>
            <person name="Schwartze V."/>
            <person name="Binder U."/>
            <person name="Lass-Florl C."/>
            <person name="Voigt K."/>
            <person name="Horn F."/>
        </authorList>
    </citation>
    <scope>NUCLEOTIDE SEQUENCE</scope>
    <source>
        <strain evidence="2">JMRC FSU:6197</strain>
    </source>
</reference>
<dbReference type="OrthoDB" id="1923159at2759"/>
<proteinExistence type="predicted"/>
<dbReference type="AlphaFoldDB" id="A0A077W9E1"/>
<evidence type="ECO:0000313" key="2">
    <source>
        <dbReference type="EMBL" id="CDS03174.1"/>
    </source>
</evidence>
<feature type="region of interest" description="Disordered" evidence="1">
    <location>
        <begin position="629"/>
        <end position="710"/>
    </location>
</feature>
<organism evidence="2">
    <name type="scientific">Lichtheimia ramosa</name>
    <dbReference type="NCBI Taxonomy" id="688394"/>
    <lineage>
        <taxon>Eukaryota</taxon>
        <taxon>Fungi</taxon>
        <taxon>Fungi incertae sedis</taxon>
        <taxon>Mucoromycota</taxon>
        <taxon>Mucoromycotina</taxon>
        <taxon>Mucoromycetes</taxon>
        <taxon>Mucorales</taxon>
        <taxon>Lichtheimiaceae</taxon>
        <taxon>Lichtheimia</taxon>
    </lineage>
</organism>
<feature type="compositionally biased region" description="Polar residues" evidence="1">
    <location>
        <begin position="31"/>
        <end position="44"/>
    </location>
</feature>
<dbReference type="InterPro" id="IPR016024">
    <property type="entry name" value="ARM-type_fold"/>
</dbReference>
<accession>A0A077W9E1</accession>
<feature type="compositionally biased region" description="Basic residues" evidence="1">
    <location>
        <begin position="693"/>
        <end position="702"/>
    </location>
</feature>
<dbReference type="SUPFAM" id="SSF48371">
    <property type="entry name" value="ARM repeat"/>
    <property type="match status" value="1"/>
</dbReference>
<feature type="compositionally biased region" description="Polar residues" evidence="1">
    <location>
        <begin position="631"/>
        <end position="657"/>
    </location>
</feature>
<feature type="region of interest" description="Disordered" evidence="1">
    <location>
        <begin position="1"/>
        <end position="82"/>
    </location>
</feature>
<name>A0A077W9E1_9FUNG</name>
<evidence type="ECO:0000256" key="1">
    <source>
        <dbReference type="SAM" id="MobiDB-lite"/>
    </source>
</evidence>
<sequence length="710" mass="79217">MSSDNAAVDNVASPDRSSDSTTEARIDTGSKDTSCSTLQTTNDVNGTHDDSSSCSSTNSNESSSTDGEKASSKRPTSDPGYKATSEALVRKLLQLSSPRMDIKIVSVLLHEGVMDIFMSHISRLKEEQDLDISSLSDRIKYAAHKRDTDDFEATKRSYHAMELLCGTSANHYWVQDSCFQTIVNHLVDVLSPKSDGNLNHFGKIFQHMVRRHPCDMMSYMILDDDASKFFDILMPYLTHGPIADSILSLLFVYDNNEESRTKRQSSLEMLSKHGFLQWFLDAIQLADHPDFSDAAKDLFLRIVEEASQMDGSAPLFNELMEDTGADIVSFLVKLIKDQAPSRSRQHIINMLKSLATSGSPPTRASSISQAIQGPLYSICHRVRELLTDHIPALCNIILQDYDSRSSHSFSVSHMAILDIIYSTLSDASDQETTLDSVPDAFWNLYIDLFFEKTTSSIYHTMFYKIFYLLLSINYEPILSTILQEHDLISRMIQSYDKGKASESRGFVLLMLNHLRLKSDADPSGLVHRILSSHEQYKEFLPTLRSDTLAQTETKYAWKLDTCSRPAPHLGPTPPLRYSLMYTSYNAATLPLMGAGEPEPMDDAASSGIDLGSDFAYCLGFDHSARHDGGELQSNYQSRRNSLSGDSCYSSESGDSRPTSPSNHHHTTTTSHGSFPAGLFFESLTPEEPSSESKKKKKKKKKPTSVVFDEE</sequence>